<proteinExistence type="predicted"/>
<feature type="signal peptide" evidence="2">
    <location>
        <begin position="1"/>
        <end position="25"/>
    </location>
</feature>
<dbReference type="EMBL" id="LT962688">
    <property type="protein sequence ID" value="SOR28137.1"/>
    <property type="molecule type" value="Genomic_DNA"/>
</dbReference>
<evidence type="ECO:0000313" key="4">
    <source>
        <dbReference type="EMBL" id="SOR28137.1"/>
    </source>
</evidence>
<dbReference type="EMBL" id="CP073633">
    <property type="protein sequence ID" value="WHQ69036.1"/>
    <property type="molecule type" value="Genomic_DNA"/>
</dbReference>
<reference evidence="4" key="3">
    <citation type="submission" date="2017-10" db="EMBL/GenBank/DDBJ databases">
        <authorList>
            <person name="Banno H."/>
            <person name="Chua N.-H."/>
        </authorList>
    </citation>
    <scope>NUCLEOTIDE SEQUENCE [LARGE SCALE GENOMIC DNA]</scope>
    <source>
        <strain evidence="4">TK 0001</strain>
    </source>
</reference>
<feature type="chain" id="PRO_5015069521" evidence="2">
    <location>
        <begin position="26"/>
        <end position="86"/>
    </location>
</feature>
<accession>A0A1S1P164</accession>
<sequence length="86" mass="10122">MKTLTTLLAGTLVAATMIAAVPASAQSITIGPDGRPGFDLRSRGQRDRDDSREMRRRDRGDYYREQRFRDRDRYERRGYDRRGYDY</sequence>
<name>A0A1S1P164_METEX</name>
<dbReference type="OMA" id="YREQRFQ"/>
<dbReference type="Proteomes" id="UP000180215">
    <property type="component" value="Unassembled WGS sequence"/>
</dbReference>
<protein>
    <submittedName>
        <fullName evidence="3">Uncharacterized protein</fullName>
    </submittedName>
</protein>
<feature type="compositionally biased region" description="Basic and acidic residues" evidence="1">
    <location>
        <begin position="36"/>
        <end position="59"/>
    </location>
</feature>
<dbReference type="AlphaFoldDB" id="A0A1S1P164"/>
<evidence type="ECO:0000313" key="3">
    <source>
        <dbReference type="EMBL" id="OHV15400.1"/>
    </source>
</evidence>
<evidence type="ECO:0000256" key="2">
    <source>
        <dbReference type="SAM" id="SignalP"/>
    </source>
</evidence>
<dbReference type="GeneID" id="72991664"/>
<gene>
    <name evidence="3" type="ORF">BK022_19300</name>
    <name evidence="5" type="ORF">KEC54_22250</name>
    <name evidence="4" type="ORF">TK0001_1535</name>
</gene>
<reference evidence="3 6" key="1">
    <citation type="submission" date="2016-10" db="EMBL/GenBank/DDBJ databases">
        <title>Draft genome sequence of Methylobacterium extorquens CP3, a seed endophyte of Crotalaria pumila with plant growth-promoting and metal tolerance properties.</title>
        <authorList>
            <person name="Sanchez-Lopez A.S."/>
            <person name="Van Hamme J.D."/>
            <person name="Thijs S."/>
            <person name="Mcammond B.M."/>
            <person name="Stevens V."/>
            <person name="Gonzalez-Chavez M.D.C."/>
            <person name="Vangronsveld J."/>
        </authorList>
    </citation>
    <scope>NUCLEOTIDE SEQUENCE [LARGE SCALE GENOMIC DNA]</scope>
    <source>
        <strain evidence="3 6">CP3</strain>
    </source>
</reference>
<dbReference type="Proteomes" id="UP001223720">
    <property type="component" value="Chromosome"/>
</dbReference>
<dbReference type="Proteomes" id="UP000233769">
    <property type="component" value="Chromosome tk0001"/>
</dbReference>
<evidence type="ECO:0000313" key="6">
    <source>
        <dbReference type="Proteomes" id="UP000180215"/>
    </source>
</evidence>
<organism evidence="3 6">
    <name type="scientific">Methylorubrum extorquens</name>
    <name type="common">Methylobacterium dichloromethanicum</name>
    <name type="synonym">Methylobacterium extorquens</name>
    <dbReference type="NCBI Taxonomy" id="408"/>
    <lineage>
        <taxon>Bacteria</taxon>
        <taxon>Pseudomonadati</taxon>
        <taxon>Pseudomonadota</taxon>
        <taxon>Alphaproteobacteria</taxon>
        <taxon>Hyphomicrobiales</taxon>
        <taxon>Methylobacteriaceae</taxon>
        <taxon>Methylorubrum</taxon>
    </lineage>
</organism>
<dbReference type="EMBL" id="MNAO01000279">
    <property type="protein sequence ID" value="OHV15400.1"/>
    <property type="molecule type" value="Genomic_DNA"/>
</dbReference>
<reference evidence="5" key="4">
    <citation type="journal article" date="2022" name="Biotechnol. Bioprocess Eng.">
        <title>Pan-genome Analysis Reveals Comparative Genomic Features of Central Metabolic Pathways in Methylorubrum extorquens.</title>
        <authorList>
            <person name="Lee G.M."/>
            <person name="Scott-Nevros Z.K."/>
            <person name="Lee S.-M."/>
            <person name="Kim D."/>
        </authorList>
    </citation>
    <scope>NUCLEOTIDE SEQUENCE</scope>
    <source>
        <strain evidence="5">ATCC 55366</strain>
    </source>
</reference>
<reference evidence="7" key="2">
    <citation type="submission" date="2017-10" db="EMBL/GenBank/DDBJ databases">
        <authorList>
            <person name="Regsiter A."/>
            <person name="William W."/>
        </authorList>
    </citation>
    <scope>NUCLEOTIDE SEQUENCE [LARGE SCALE GENOMIC DNA]</scope>
</reference>
<evidence type="ECO:0000313" key="5">
    <source>
        <dbReference type="EMBL" id="WHQ69036.1"/>
    </source>
</evidence>
<dbReference type="RefSeq" id="WP_004446310.1">
    <property type="nucleotide sequence ID" value="NZ_BJVP01000016.1"/>
</dbReference>
<keyword evidence="2" id="KW-0732">Signal</keyword>
<evidence type="ECO:0000256" key="1">
    <source>
        <dbReference type="SAM" id="MobiDB-lite"/>
    </source>
</evidence>
<evidence type="ECO:0000313" key="7">
    <source>
        <dbReference type="Proteomes" id="UP000233769"/>
    </source>
</evidence>
<feature type="region of interest" description="Disordered" evidence="1">
    <location>
        <begin position="24"/>
        <end position="59"/>
    </location>
</feature>